<dbReference type="EMBL" id="JACHJJ010000051">
    <property type="protein sequence ID" value="MBB5968104.1"/>
    <property type="molecule type" value="Genomic_DNA"/>
</dbReference>
<dbReference type="InterPro" id="IPR019239">
    <property type="entry name" value="VapB_antitoxin"/>
</dbReference>
<name>A0A841DIB4_PLAVE</name>
<organism evidence="1 2">
    <name type="scientific">Planomonospora venezuelensis</name>
    <dbReference type="NCBI Taxonomy" id="1999"/>
    <lineage>
        <taxon>Bacteria</taxon>
        <taxon>Bacillati</taxon>
        <taxon>Actinomycetota</taxon>
        <taxon>Actinomycetes</taxon>
        <taxon>Streptosporangiales</taxon>
        <taxon>Streptosporangiaceae</taxon>
        <taxon>Planomonospora</taxon>
    </lineage>
</organism>
<evidence type="ECO:0000313" key="1">
    <source>
        <dbReference type="EMBL" id="MBB5968104.1"/>
    </source>
</evidence>
<gene>
    <name evidence="1" type="ORF">FHS22_007423</name>
</gene>
<proteinExistence type="predicted"/>
<sequence length="80" mass="8567">MKTTVDIPDGLLSEARRIAQREGTTLRALIEEGLRSVVARRGEAGGYVLPDASVGGQGLQASVRGVSWEELRALAYGDRL</sequence>
<dbReference type="Proteomes" id="UP000562352">
    <property type="component" value="Unassembled WGS sequence"/>
</dbReference>
<accession>A0A841DIB4</accession>
<comment type="caution">
    <text evidence="1">The sequence shown here is derived from an EMBL/GenBank/DDBJ whole genome shotgun (WGS) entry which is preliminary data.</text>
</comment>
<evidence type="ECO:0000313" key="2">
    <source>
        <dbReference type="Proteomes" id="UP000562352"/>
    </source>
</evidence>
<protein>
    <recommendedName>
        <fullName evidence="3">DUF2191 domain-containing protein</fullName>
    </recommendedName>
</protein>
<dbReference type="RefSeq" id="WP_221474583.1">
    <property type="nucleotide sequence ID" value="NZ_BAAAWZ010000001.1"/>
</dbReference>
<dbReference type="Pfam" id="PF09957">
    <property type="entry name" value="VapB_antitoxin"/>
    <property type="match status" value="1"/>
</dbReference>
<dbReference type="AlphaFoldDB" id="A0A841DIB4"/>
<keyword evidence="2" id="KW-1185">Reference proteome</keyword>
<reference evidence="1 2" key="1">
    <citation type="submission" date="2020-08" db="EMBL/GenBank/DDBJ databases">
        <title>Genomic Encyclopedia of Type Strains, Phase III (KMG-III): the genomes of soil and plant-associated and newly described type strains.</title>
        <authorList>
            <person name="Whitman W."/>
        </authorList>
    </citation>
    <scope>NUCLEOTIDE SEQUENCE [LARGE SCALE GENOMIC DNA]</scope>
    <source>
        <strain evidence="1 2">CECT 3303</strain>
    </source>
</reference>
<evidence type="ECO:0008006" key="3">
    <source>
        <dbReference type="Google" id="ProtNLM"/>
    </source>
</evidence>